<evidence type="ECO:0000259" key="12">
    <source>
        <dbReference type="PROSITE" id="PS50180"/>
    </source>
</evidence>
<dbReference type="GO" id="GO:0016482">
    <property type="term" value="P:cytosolic transport"/>
    <property type="evidence" value="ECO:0007669"/>
    <property type="project" value="UniProtKB-ARBA"/>
</dbReference>
<evidence type="ECO:0000256" key="10">
    <source>
        <dbReference type="PIRNR" id="PIRNR037094"/>
    </source>
</evidence>
<feature type="compositionally biased region" description="Polar residues" evidence="11">
    <location>
        <begin position="639"/>
        <end position="652"/>
    </location>
</feature>
<evidence type="ECO:0000256" key="2">
    <source>
        <dbReference type="ARBA" id="ARBA00004555"/>
    </source>
</evidence>
<comment type="caution">
    <text evidence="13">The sequence shown here is derived from an EMBL/GenBank/DDBJ whole genome shotgun (WGS) entry which is preliminary data.</text>
</comment>
<keyword evidence="6 10" id="KW-0333">Golgi apparatus</keyword>
<evidence type="ECO:0000256" key="8">
    <source>
        <dbReference type="ARBA" id="ARBA00023329"/>
    </source>
</evidence>
<keyword evidence="5 10" id="KW-0653">Protein transport</keyword>
<dbReference type="EMBL" id="QEAQ01000096">
    <property type="protein sequence ID" value="TPX55782.1"/>
    <property type="molecule type" value="Genomic_DNA"/>
</dbReference>
<evidence type="ECO:0000313" key="14">
    <source>
        <dbReference type="Proteomes" id="UP000318582"/>
    </source>
</evidence>
<dbReference type="PANTHER" id="PTHR22780">
    <property type="entry name" value="ADAPTIN, ALPHA/GAMMA/EPSILON"/>
    <property type="match status" value="1"/>
</dbReference>
<evidence type="ECO:0000256" key="6">
    <source>
        <dbReference type="ARBA" id="ARBA00023034"/>
    </source>
</evidence>
<dbReference type="Pfam" id="PF01602">
    <property type="entry name" value="Adaptin_N"/>
    <property type="match status" value="1"/>
</dbReference>
<keyword evidence="7 10" id="KW-0472">Membrane</keyword>
<dbReference type="STRING" id="109895.A0A507DWS7"/>
<sequence length="910" mass="98281">MDKYLPRLGAYRLKDLIKAIRSCKTAADERAVIAKESAHLRTSFKEENVDVRHMNVAKLLYIHMLGYPAHFGQIECLKLVASSRFADKRLGYLGIMLLLDENQEVLTLVTNSLKNDMNSANMFIVGLALCTLGNISSAEMARDLSGEVERLLASSNTYIRKKAALCALRVVRKVPDLMENFVSRAKSLLNERNHGVLLTGVTLLTEMCKMSDEILVDLRAHSVGTLVRHLKNLVTAGFSPEHDVNGITDPFVQVKVLRLMRILGKGDAEASEAMNDVLAQVATNTEASKNVGNAILYEAVLTIMEIESESSLRVLAINILGRFLSNRDNNIRYVALTTLTKTSQNTTTDASALQRHRATILECLRDGDISIRRRALDLSFFLINTQNIRILTRELLSFLEVCEGDAKNSVAVRICDFAGRYRPNKRWEVDTVCRVLRVAGAFVDQTVVNHFIKLVTTSPPELQQYAVRKLYNTVKNEGEKAMTQEGLVQATVWCVGEFGDILVSGTSGTLGGDEEEIAQTGGNVDLSSQSQYQVAPSEQEVVEMIGEMLKGPYATELVKEYTMTTLVKLTSRFNQESTVNQIKALLTKYKVNAQLELQQRSVEFEQLLNLDRDARTALLERIPVLESAAKEEAKKGTGVPTSAEASAASNHQPDLVGGLGNDLLGLTVSGGAGTSASGQSNDLYNLVFGGTSSSKPAAPASNNILDLLGDIGLGGPAPAKPTVSAQQSFYAPPGNQSDLLGDLFGGGPAMTPQTPSSSNLGSSTVASKDPLGDLFGSSGLGSNGFGLGGAVSPSAPKAYVAYDKNGFKVTLNATRDGNSMNVAADMKNNGMSALSDVAVQVAVPRSLQITMHPQSSNAISPGGSASQSMRIDNPTKVTVRLRLKVVYNIGGQQQVEDIVEFSQFDSSLWS</sequence>
<accession>A0A507DWS7</accession>
<dbReference type="PROSITE" id="PS50180">
    <property type="entry name" value="GAE"/>
    <property type="match status" value="1"/>
</dbReference>
<dbReference type="Proteomes" id="UP000318582">
    <property type="component" value="Unassembled WGS sequence"/>
</dbReference>
<dbReference type="SMART" id="SM00809">
    <property type="entry name" value="Alpha_adaptinC2"/>
    <property type="match status" value="1"/>
</dbReference>
<gene>
    <name evidence="13" type="ORF">PhCBS80983_g05052</name>
</gene>
<evidence type="ECO:0000256" key="4">
    <source>
        <dbReference type="ARBA" id="ARBA00022448"/>
    </source>
</evidence>
<evidence type="ECO:0000256" key="9">
    <source>
        <dbReference type="ARBA" id="ARBA00062546"/>
    </source>
</evidence>
<dbReference type="Pfam" id="PF02883">
    <property type="entry name" value="Alpha_adaptinC2"/>
    <property type="match status" value="1"/>
</dbReference>
<evidence type="ECO:0000256" key="3">
    <source>
        <dbReference type="ARBA" id="ARBA00006613"/>
    </source>
</evidence>
<feature type="domain" description="GAE" evidence="12">
    <location>
        <begin position="794"/>
        <end position="905"/>
    </location>
</feature>
<dbReference type="GO" id="GO:0030121">
    <property type="term" value="C:AP-1 adaptor complex"/>
    <property type="evidence" value="ECO:0007669"/>
    <property type="project" value="InterPro"/>
</dbReference>
<protein>
    <recommendedName>
        <fullName evidence="10">AP-1 complex subunit gamma</fullName>
    </recommendedName>
</protein>
<dbReference type="InterPro" id="IPR013041">
    <property type="entry name" value="Clathrin_app_Ig-like_sf"/>
</dbReference>
<name>A0A507DWS7_9FUNG</name>
<keyword evidence="4 10" id="KW-0813">Transport</keyword>
<dbReference type="InterPro" id="IPR016024">
    <property type="entry name" value="ARM-type_fold"/>
</dbReference>
<evidence type="ECO:0000256" key="7">
    <source>
        <dbReference type="ARBA" id="ARBA00023136"/>
    </source>
</evidence>
<evidence type="ECO:0000313" key="13">
    <source>
        <dbReference type="EMBL" id="TPX55782.1"/>
    </source>
</evidence>
<keyword evidence="14" id="KW-1185">Reference proteome</keyword>
<dbReference type="GO" id="GO:0005829">
    <property type="term" value="C:cytosol"/>
    <property type="evidence" value="ECO:0007669"/>
    <property type="project" value="GOC"/>
</dbReference>
<dbReference type="Gene3D" id="1.25.10.10">
    <property type="entry name" value="Leucine-rich Repeat Variant"/>
    <property type="match status" value="1"/>
</dbReference>
<reference evidence="13 14" key="1">
    <citation type="journal article" date="2019" name="Sci. Rep.">
        <title>Comparative genomics of chytrid fungi reveal insights into the obligate biotrophic and pathogenic lifestyle of Synchytrium endobioticum.</title>
        <authorList>
            <person name="van de Vossenberg B.T.L.H."/>
            <person name="Warris S."/>
            <person name="Nguyen H.D.T."/>
            <person name="van Gent-Pelzer M.P.E."/>
            <person name="Joly D.L."/>
            <person name="van de Geest H.C."/>
            <person name="Bonants P.J.M."/>
            <person name="Smith D.S."/>
            <person name="Levesque C.A."/>
            <person name="van der Lee T.A.J."/>
        </authorList>
    </citation>
    <scope>NUCLEOTIDE SEQUENCE [LARGE SCALE GENOMIC DNA]</scope>
    <source>
        <strain evidence="13 14">CBS 809.83</strain>
    </source>
</reference>
<dbReference type="SUPFAM" id="SSF49348">
    <property type="entry name" value="Clathrin adaptor appendage domain"/>
    <property type="match status" value="1"/>
</dbReference>
<dbReference type="InterPro" id="IPR008153">
    <property type="entry name" value="GAE_dom"/>
</dbReference>
<comment type="subcellular location">
    <subcellularLocation>
        <location evidence="1">Cytoplasmic vesicle membrane</location>
    </subcellularLocation>
    <subcellularLocation>
        <location evidence="2">Golgi apparatus</location>
    </subcellularLocation>
</comment>
<evidence type="ECO:0000256" key="5">
    <source>
        <dbReference type="ARBA" id="ARBA00022927"/>
    </source>
</evidence>
<dbReference type="InterPro" id="IPR050840">
    <property type="entry name" value="Adaptor_Complx_Large_Subunit"/>
</dbReference>
<dbReference type="InterPro" id="IPR008152">
    <property type="entry name" value="Clathrin_a/b/g-adaptin_app_Ig"/>
</dbReference>
<dbReference type="InterPro" id="IPR002553">
    <property type="entry name" value="Clathrin/coatomer_adapt-like_N"/>
</dbReference>
<proteinExistence type="inferred from homology"/>
<dbReference type="Gene3D" id="2.60.40.1230">
    <property type="match status" value="1"/>
</dbReference>
<dbReference type="FunFam" id="1.25.10.10:FF:000030">
    <property type="entry name" value="AP-1 complex subunit gamma"/>
    <property type="match status" value="1"/>
</dbReference>
<evidence type="ECO:0000256" key="1">
    <source>
        <dbReference type="ARBA" id="ARBA00004156"/>
    </source>
</evidence>
<comment type="similarity">
    <text evidence="3 10">Belongs to the adaptor complexes large subunit family.</text>
</comment>
<dbReference type="InterPro" id="IPR017107">
    <property type="entry name" value="AP1_complex_gsu"/>
</dbReference>
<comment type="subunit">
    <text evidence="9">Adaptor protein complex 1 (AP-1) is a heterotetramer composed of two large adaptins (gamma-type subunit APL4 and beta-type subunit APL2), a medium adaptin (mu-type subunit APM1) and a small adaptin (sigma-type subunit APS1). AP-1 interacts with clathrin.</text>
</comment>
<dbReference type="AlphaFoldDB" id="A0A507DWS7"/>
<evidence type="ECO:0000256" key="11">
    <source>
        <dbReference type="SAM" id="MobiDB-lite"/>
    </source>
</evidence>
<dbReference type="GO" id="GO:0016192">
    <property type="term" value="P:vesicle-mediated transport"/>
    <property type="evidence" value="ECO:0007669"/>
    <property type="project" value="InterPro"/>
</dbReference>
<dbReference type="PIRSF" id="PIRSF037094">
    <property type="entry name" value="AP1_complex_gamma"/>
    <property type="match status" value="1"/>
</dbReference>
<organism evidence="13 14">
    <name type="scientific">Powellomyces hirtus</name>
    <dbReference type="NCBI Taxonomy" id="109895"/>
    <lineage>
        <taxon>Eukaryota</taxon>
        <taxon>Fungi</taxon>
        <taxon>Fungi incertae sedis</taxon>
        <taxon>Chytridiomycota</taxon>
        <taxon>Chytridiomycota incertae sedis</taxon>
        <taxon>Chytridiomycetes</taxon>
        <taxon>Spizellomycetales</taxon>
        <taxon>Powellomycetaceae</taxon>
        <taxon>Powellomyces</taxon>
    </lineage>
</organism>
<feature type="compositionally biased region" description="Polar residues" evidence="11">
    <location>
        <begin position="751"/>
        <end position="765"/>
    </location>
</feature>
<dbReference type="GO" id="GO:0006886">
    <property type="term" value="P:intracellular protein transport"/>
    <property type="evidence" value="ECO:0007669"/>
    <property type="project" value="UniProtKB-UniRule"/>
</dbReference>
<dbReference type="InterPro" id="IPR011989">
    <property type="entry name" value="ARM-like"/>
</dbReference>
<feature type="region of interest" description="Disordered" evidence="11">
    <location>
        <begin position="743"/>
        <end position="765"/>
    </location>
</feature>
<keyword evidence="8 10" id="KW-0968">Cytoplasmic vesicle</keyword>
<dbReference type="SUPFAM" id="SSF48371">
    <property type="entry name" value="ARM repeat"/>
    <property type="match status" value="1"/>
</dbReference>
<feature type="region of interest" description="Disordered" evidence="11">
    <location>
        <begin position="630"/>
        <end position="654"/>
    </location>
</feature>